<dbReference type="InterPro" id="IPR001138">
    <property type="entry name" value="Zn2Cys6_DnaBD"/>
</dbReference>
<gene>
    <name evidence="4" type="ORF">IWX90DRAFT_412360</name>
</gene>
<evidence type="ECO:0000256" key="2">
    <source>
        <dbReference type="SAM" id="MobiDB-lite"/>
    </source>
</evidence>
<sequence length="454" mass="49409">MDQTLATNQSLQPVKRVACNRCRTQKLKCNPNGEGRGSPSKCIRCTKAGTECTFSPPKRVGRPRTARTSNQPEKRRKRTNSEQRVSPPPEIKMQPGADEEELDLQQSLPPEQSDGLLERPEPRPEFYSSGFDFPIESHESWETFITPAADDLLLGSGQFCLEFEESSAAGSSDSSNFSPFYGDLSASDSSPTSTAATSDDMAPRSLPSRIDAHKRFMQDLSELGIGLYAEIHRIESFGAAVDDKFISNVVHGAARFLEMITSYQASFSGDSVAEEGCHSHFDFPEAISEHSMYTGASQAGSKPSAFELDTAGIFEVLTPHIRLVHLYSLMYTKFHEWLLSWPSKGAQANAIFPSLSLGNQSLGISGKFQVEFFLRFSLQILGEIEMGLGLPAESSVCGGYSTAGAHGEVLGSSASPEVLRMALSILENGPGGMSTMSLRETLLRINQSLKGINP</sequence>
<dbReference type="PROSITE" id="PS50048">
    <property type="entry name" value="ZN2_CY6_FUNGAL_2"/>
    <property type="match status" value="1"/>
</dbReference>
<feature type="domain" description="Zn(2)-C6 fungal-type" evidence="3">
    <location>
        <begin position="18"/>
        <end position="54"/>
    </location>
</feature>
<dbReference type="CDD" id="cd00067">
    <property type="entry name" value="GAL4"/>
    <property type="match status" value="1"/>
</dbReference>
<evidence type="ECO:0000313" key="5">
    <source>
        <dbReference type="Proteomes" id="UP001456524"/>
    </source>
</evidence>
<dbReference type="InterPro" id="IPR050797">
    <property type="entry name" value="Carb_Metab_Trans_Reg"/>
</dbReference>
<evidence type="ECO:0000256" key="1">
    <source>
        <dbReference type="ARBA" id="ARBA00023242"/>
    </source>
</evidence>
<reference evidence="4 5" key="1">
    <citation type="journal article" date="2022" name="G3 (Bethesda)">
        <title>Enemy or ally: a genomic approach to elucidate the lifestyle of Phyllosticta citrichinaensis.</title>
        <authorList>
            <person name="Buijs V.A."/>
            <person name="Groenewald J.Z."/>
            <person name="Haridas S."/>
            <person name="LaButti K.M."/>
            <person name="Lipzen A."/>
            <person name="Martin F.M."/>
            <person name="Barry K."/>
            <person name="Grigoriev I.V."/>
            <person name="Crous P.W."/>
            <person name="Seidl M.F."/>
        </authorList>
    </citation>
    <scope>NUCLEOTIDE SEQUENCE [LARGE SCALE GENOMIC DNA]</scope>
    <source>
        <strain evidence="4 5">CBS 129764</strain>
    </source>
</reference>
<feature type="region of interest" description="Disordered" evidence="2">
    <location>
        <begin position="50"/>
        <end position="131"/>
    </location>
</feature>
<evidence type="ECO:0000259" key="3">
    <source>
        <dbReference type="PROSITE" id="PS50048"/>
    </source>
</evidence>
<dbReference type="PANTHER" id="PTHR31668">
    <property type="entry name" value="GLUCOSE TRANSPORT TRANSCRIPTION REGULATOR RGT1-RELATED-RELATED"/>
    <property type="match status" value="1"/>
</dbReference>
<dbReference type="Pfam" id="PF00172">
    <property type="entry name" value="Zn_clus"/>
    <property type="match status" value="1"/>
</dbReference>
<keyword evidence="5" id="KW-1185">Reference proteome</keyword>
<dbReference type="EMBL" id="JBBWUH010000002">
    <property type="protein sequence ID" value="KAK8175855.1"/>
    <property type="molecule type" value="Genomic_DNA"/>
</dbReference>
<organism evidence="4 5">
    <name type="scientific">Phyllosticta citrichinensis</name>
    <dbReference type="NCBI Taxonomy" id="1130410"/>
    <lineage>
        <taxon>Eukaryota</taxon>
        <taxon>Fungi</taxon>
        <taxon>Dikarya</taxon>
        <taxon>Ascomycota</taxon>
        <taxon>Pezizomycotina</taxon>
        <taxon>Dothideomycetes</taxon>
        <taxon>Dothideomycetes incertae sedis</taxon>
        <taxon>Botryosphaeriales</taxon>
        <taxon>Phyllostictaceae</taxon>
        <taxon>Phyllosticta</taxon>
    </lineage>
</organism>
<protein>
    <recommendedName>
        <fullName evidence="3">Zn(2)-C6 fungal-type domain-containing protein</fullName>
    </recommendedName>
</protein>
<evidence type="ECO:0000313" key="4">
    <source>
        <dbReference type="EMBL" id="KAK8175855.1"/>
    </source>
</evidence>
<name>A0ABR1Y3Y3_9PEZI</name>
<dbReference type="InterPro" id="IPR036864">
    <property type="entry name" value="Zn2-C6_fun-type_DNA-bd_sf"/>
</dbReference>
<proteinExistence type="predicted"/>
<dbReference type="Gene3D" id="4.10.240.10">
    <property type="entry name" value="Zn(2)-C6 fungal-type DNA-binding domain"/>
    <property type="match status" value="1"/>
</dbReference>
<accession>A0ABR1Y3Y3</accession>
<keyword evidence="1" id="KW-0539">Nucleus</keyword>
<dbReference type="Proteomes" id="UP001456524">
    <property type="component" value="Unassembled WGS sequence"/>
</dbReference>
<comment type="caution">
    <text evidence="4">The sequence shown here is derived from an EMBL/GenBank/DDBJ whole genome shotgun (WGS) entry which is preliminary data.</text>
</comment>
<dbReference type="SUPFAM" id="SSF57701">
    <property type="entry name" value="Zn2/Cys6 DNA-binding domain"/>
    <property type="match status" value="1"/>
</dbReference>
<dbReference type="PROSITE" id="PS00463">
    <property type="entry name" value="ZN2_CY6_FUNGAL_1"/>
    <property type="match status" value="1"/>
</dbReference>
<dbReference type="SMART" id="SM00066">
    <property type="entry name" value="GAL4"/>
    <property type="match status" value="1"/>
</dbReference>